<dbReference type="PANTHER" id="PTHR30487">
    <property type="entry name" value="TYPE 4 PREPILIN-LIKE PROTEINS LEADER PEPTIDE-PROCESSING ENZYME"/>
    <property type="match status" value="1"/>
</dbReference>
<dbReference type="GO" id="GO:0004190">
    <property type="term" value="F:aspartic-type endopeptidase activity"/>
    <property type="evidence" value="ECO:0007669"/>
    <property type="project" value="InterPro"/>
</dbReference>
<evidence type="ECO:0000256" key="3">
    <source>
        <dbReference type="ARBA" id="ARBA00022475"/>
    </source>
</evidence>
<evidence type="ECO:0000256" key="7">
    <source>
        <dbReference type="SAM" id="Phobius"/>
    </source>
</evidence>
<evidence type="ECO:0000256" key="1">
    <source>
        <dbReference type="ARBA" id="ARBA00004651"/>
    </source>
</evidence>
<comment type="caution">
    <text evidence="10">The sequence shown here is derived from an EMBL/GenBank/DDBJ whole genome shotgun (WGS) entry which is preliminary data.</text>
</comment>
<dbReference type="GO" id="GO:0005886">
    <property type="term" value="C:plasma membrane"/>
    <property type="evidence" value="ECO:0007669"/>
    <property type="project" value="UniProtKB-SubCell"/>
</dbReference>
<accession>A0A8J3ENB8</accession>
<name>A0A8J3ENB8_9BACL</name>
<feature type="transmembrane region" description="Helical" evidence="7">
    <location>
        <begin position="74"/>
        <end position="94"/>
    </location>
</feature>
<feature type="domain" description="Prepilin peptidase A24 N-terminal" evidence="9">
    <location>
        <begin position="11"/>
        <end position="94"/>
    </location>
</feature>
<evidence type="ECO:0000256" key="4">
    <source>
        <dbReference type="ARBA" id="ARBA00022692"/>
    </source>
</evidence>
<feature type="transmembrane region" description="Helical" evidence="7">
    <location>
        <begin position="6"/>
        <end position="23"/>
    </location>
</feature>
<comment type="subcellular location">
    <subcellularLocation>
        <location evidence="1">Cell membrane</location>
        <topology evidence="1">Multi-pass membrane protein</topology>
    </subcellularLocation>
</comment>
<keyword evidence="4 7" id="KW-0812">Transmembrane</keyword>
<proteinExistence type="inferred from homology"/>
<evidence type="ECO:0000313" key="10">
    <source>
        <dbReference type="EMBL" id="GGH86058.1"/>
    </source>
</evidence>
<feature type="transmembrane region" description="Helical" evidence="7">
    <location>
        <begin position="150"/>
        <end position="167"/>
    </location>
</feature>
<evidence type="ECO:0000256" key="6">
    <source>
        <dbReference type="ARBA" id="ARBA00023136"/>
    </source>
</evidence>
<dbReference type="GO" id="GO:0006465">
    <property type="term" value="P:signal peptide processing"/>
    <property type="evidence" value="ECO:0007669"/>
    <property type="project" value="TreeGrafter"/>
</dbReference>
<organism evidence="10 11">
    <name type="scientific">Pullulanibacillus pueri</name>
    <dbReference type="NCBI Taxonomy" id="1437324"/>
    <lineage>
        <taxon>Bacteria</taxon>
        <taxon>Bacillati</taxon>
        <taxon>Bacillota</taxon>
        <taxon>Bacilli</taxon>
        <taxon>Bacillales</taxon>
        <taxon>Sporolactobacillaceae</taxon>
        <taxon>Pullulanibacillus</taxon>
    </lineage>
</organism>
<feature type="transmembrane region" description="Helical" evidence="7">
    <location>
        <begin position="179"/>
        <end position="202"/>
    </location>
</feature>
<dbReference type="Pfam" id="PF01478">
    <property type="entry name" value="Peptidase_A24"/>
    <property type="match status" value="1"/>
</dbReference>
<dbReference type="EMBL" id="BMFV01000030">
    <property type="protein sequence ID" value="GGH86058.1"/>
    <property type="molecule type" value="Genomic_DNA"/>
</dbReference>
<keyword evidence="11" id="KW-1185">Reference proteome</keyword>
<dbReference type="PANTHER" id="PTHR30487:SF0">
    <property type="entry name" value="PREPILIN LEADER PEPTIDASE_N-METHYLTRANSFERASE-RELATED"/>
    <property type="match status" value="1"/>
</dbReference>
<feature type="transmembrane region" description="Helical" evidence="7">
    <location>
        <begin position="100"/>
        <end position="120"/>
    </location>
</feature>
<reference evidence="10" key="1">
    <citation type="journal article" date="2014" name="Int. J. Syst. Evol. Microbiol.">
        <title>Complete genome sequence of Corynebacterium casei LMG S-19264T (=DSM 44701T), isolated from a smear-ripened cheese.</title>
        <authorList>
            <consortium name="US DOE Joint Genome Institute (JGI-PGF)"/>
            <person name="Walter F."/>
            <person name="Albersmeier A."/>
            <person name="Kalinowski J."/>
            <person name="Ruckert C."/>
        </authorList>
    </citation>
    <scope>NUCLEOTIDE SEQUENCE</scope>
    <source>
        <strain evidence="10">CGMCC 1.12777</strain>
    </source>
</reference>
<sequence>MTLFIYLYLLILGLILGSFYNVVGLRVPKAESIITPPSHCPQCGRRLSYQDLIPVFSYLILRGRCRSCQNKIPVFYPIMELITGLLFVGMLWRFGFSGELIVALAFVSLLVIISISDIHYMIIPDKILILFAALFIGLRLWQPLTPWWDSLIGALIGFGLLLTIALVSRGGMGGGDIKLFAVLGWVLGTKLVLLSLVFASFYGLIFGMIGLMTGHVQRGKPFAFGVFIALGALTAYMFGDILFDSYIKWMLS</sequence>
<dbReference type="Proteomes" id="UP000656813">
    <property type="component" value="Unassembled WGS sequence"/>
</dbReference>
<dbReference type="Pfam" id="PF06750">
    <property type="entry name" value="A24_N_bact"/>
    <property type="match status" value="1"/>
</dbReference>
<keyword evidence="3" id="KW-1003">Cell membrane</keyword>
<dbReference type="AlphaFoldDB" id="A0A8J3ENB8"/>
<evidence type="ECO:0000256" key="5">
    <source>
        <dbReference type="ARBA" id="ARBA00022989"/>
    </source>
</evidence>
<dbReference type="InterPro" id="IPR050882">
    <property type="entry name" value="Prepilin_peptidase/N-MTase"/>
</dbReference>
<evidence type="ECO:0000256" key="2">
    <source>
        <dbReference type="ARBA" id="ARBA00005801"/>
    </source>
</evidence>
<reference evidence="10" key="2">
    <citation type="submission" date="2020-09" db="EMBL/GenBank/DDBJ databases">
        <authorList>
            <person name="Sun Q."/>
            <person name="Zhou Y."/>
        </authorList>
    </citation>
    <scope>NUCLEOTIDE SEQUENCE</scope>
    <source>
        <strain evidence="10">CGMCC 1.12777</strain>
    </source>
</reference>
<evidence type="ECO:0000259" key="9">
    <source>
        <dbReference type="Pfam" id="PF06750"/>
    </source>
</evidence>
<evidence type="ECO:0000313" key="11">
    <source>
        <dbReference type="Proteomes" id="UP000656813"/>
    </source>
</evidence>
<comment type="similarity">
    <text evidence="2">Belongs to the peptidase A24 family.</text>
</comment>
<keyword evidence="5 7" id="KW-1133">Transmembrane helix</keyword>
<gene>
    <name evidence="10" type="primary">comC</name>
    <name evidence="10" type="ORF">GCM10007096_32880</name>
</gene>
<dbReference type="Gene3D" id="1.20.120.1220">
    <property type="match status" value="1"/>
</dbReference>
<dbReference type="InterPro" id="IPR000045">
    <property type="entry name" value="Prepilin_IV_endopep_pep"/>
</dbReference>
<feature type="domain" description="Prepilin type IV endopeptidase peptidase" evidence="8">
    <location>
        <begin position="105"/>
        <end position="207"/>
    </location>
</feature>
<dbReference type="RefSeq" id="WP_188498479.1">
    <property type="nucleotide sequence ID" value="NZ_BMFV01000030.1"/>
</dbReference>
<dbReference type="InterPro" id="IPR010627">
    <property type="entry name" value="Prepilin_pept_A24_N"/>
</dbReference>
<protein>
    <submittedName>
        <fullName evidence="10">Type 4 prepilin-like proteins leader peptide-processing enzyme</fullName>
    </submittedName>
</protein>
<evidence type="ECO:0000259" key="8">
    <source>
        <dbReference type="Pfam" id="PF01478"/>
    </source>
</evidence>
<keyword evidence="6 7" id="KW-0472">Membrane</keyword>
<feature type="transmembrane region" description="Helical" evidence="7">
    <location>
        <begin position="222"/>
        <end position="243"/>
    </location>
</feature>
<feature type="transmembrane region" description="Helical" evidence="7">
    <location>
        <begin position="127"/>
        <end position="144"/>
    </location>
</feature>